<reference evidence="2" key="1">
    <citation type="submission" date="2014-01" db="EMBL/GenBank/DDBJ databases">
        <authorList>
            <person name="Brown-Elliot B."/>
            <person name="Wallace R."/>
            <person name="Lenaerts A."/>
            <person name="Ordway D."/>
            <person name="DeGroote M.A."/>
            <person name="Parker T."/>
            <person name="Sizemore C."/>
            <person name="Tallon L.J."/>
            <person name="Sadzewicz L.K."/>
            <person name="Sengamalay N."/>
            <person name="Fraser C.M."/>
            <person name="Hine E."/>
            <person name="Shefchek K.A."/>
            <person name="Das S.P."/>
            <person name="Tettelin H."/>
        </authorList>
    </citation>
    <scope>NUCLEOTIDE SEQUENCE [LARGE SCALE GENOMIC DNA]</scope>
    <source>
        <strain evidence="2">4042</strain>
    </source>
</reference>
<protein>
    <submittedName>
        <fullName evidence="2">Uncharacterized protein</fullName>
    </submittedName>
</protein>
<accession>X8DMP1</accession>
<evidence type="ECO:0000313" key="2">
    <source>
        <dbReference type="EMBL" id="EUA68988.1"/>
    </source>
</evidence>
<gene>
    <name evidence="2" type="ORF">I553_2176</name>
</gene>
<sequence>MAISFSGGEESLRRSRGFRHRRHGKPGVIALLIGLSRCG</sequence>
<dbReference type="AlphaFoldDB" id="X8DMP1"/>
<name>X8DMP1_MYCXE</name>
<comment type="caution">
    <text evidence="2">The sequence shown here is derived from an EMBL/GenBank/DDBJ whole genome shotgun (WGS) entry which is preliminary data.</text>
</comment>
<feature type="region of interest" description="Disordered" evidence="1">
    <location>
        <begin position="1"/>
        <end position="20"/>
    </location>
</feature>
<proteinExistence type="predicted"/>
<organism evidence="2">
    <name type="scientific">Mycobacterium xenopi 4042</name>
    <dbReference type="NCBI Taxonomy" id="1299334"/>
    <lineage>
        <taxon>Bacteria</taxon>
        <taxon>Bacillati</taxon>
        <taxon>Actinomycetota</taxon>
        <taxon>Actinomycetes</taxon>
        <taxon>Mycobacteriales</taxon>
        <taxon>Mycobacteriaceae</taxon>
        <taxon>Mycobacterium</taxon>
    </lineage>
</organism>
<dbReference type="EMBL" id="JAOB01000013">
    <property type="protein sequence ID" value="EUA68988.1"/>
    <property type="molecule type" value="Genomic_DNA"/>
</dbReference>
<evidence type="ECO:0000256" key="1">
    <source>
        <dbReference type="SAM" id="MobiDB-lite"/>
    </source>
</evidence>